<evidence type="ECO:0000259" key="2">
    <source>
        <dbReference type="Pfam" id="PF00188"/>
    </source>
</evidence>
<feature type="region of interest" description="Disordered" evidence="1">
    <location>
        <begin position="144"/>
        <end position="164"/>
    </location>
</feature>
<sequence length="485" mass="53865">MAYALIFLYITSITCNNLAHSMLNLINNYRSDQGLKHLKSIQNLENAARDQALYMCENSSLTHTNPGGDLEERAKKNGFKGSSIGENIAKNHSDNYEDVAKMWMKSDKHRKNIMGGFNYTGVATCLDKKGSRFWVQVFGKDIDERGENEPESSVSLDDKSEPNQYNSVDELIEPDLMNRKLPNRAFANSLPYETNSFCFKIDECMQVPSAQSTSKPVYSASPQKITRLSIRTSFVPISSLAYSTVFRTLNHPASVLTVTKTASMDGPAFTSTQTIVVVTASPVDRTISSTVTVTKTITTSDASTSTKSQQRTSSTTAEPENTVTITKTISSPATNTVQLERTVTVTATASKAPERKSKSARPNIRKLDTVRPKLIQLVPEREDDYGALPLSNEIFDPSDSDQIPERAMKRRSSGSSNRKHVPYYDSKSNKSGGNKNIEHRLRRLLQGMGLQEEPGLRNDINREFLNDSNCGTPDNPCVKAYILRE</sequence>
<dbReference type="PANTHER" id="PTHR31157">
    <property type="entry name" value="SCP DOMAIN-CONTAINING PROTEIN"/>
    <property type="match status" value="1"/>
</dbReference>
<dbReference type="Gene3D" id="3.40.33.10">
    <property type="entry name" value="CAP"/>
    <property type="match status" value="1"/>
</dbReference>
<dbReference type="HOGENOM" id="CLU_562839_0_0_1"/>
<evidence type="ECO:0000313" key="4">
    <source>
        <dbReference type="Proteomes" id="UP000011082"/>
    </source>
</evidence>
<feature type="region of interest" description="Disordered" evidence="1">
    <location>
        <begin position="391"/>
        <end position="436"/>
    </location>
</feature>
<feature type="region of interest" description="Disordered" evidence="1">
    <location>
        <begin position="298"/>
        <end position="322"/>
    </location>
</feature>
<feature type="region of interest" description="Disordered" evidence="1">
    <location>
        <begin position="345"/>
        <end position="367"/>
    </location>
</feature>
<feature type="compositionally biased region" description="Low complexity" evidence="1">
    <location>
        <begin position="298"/>
        <end position="316"/>
    </location>
</feature>
<dbReference type="InterPro" id="IPR035940">
    <property type="entry name" value="CAP_sf"/>
</dbReference>
<dbReference type="InterPro" id="IPR014044">
    <property type="entry name" value="CAP_dom"/>
</dbReference>
<feature type="compositionally biased region" description="Basic residues" evidence="1">
    <location>
        <begin position="408"/>
        <end position="421"/>
    </location>
</feature>
<proteinExistence type="predicted"/>
<organism evidence="3 4">
    <name type="scientific">Vittaforma corneae (strain ATCC 50505)</name>
    <name type="common">Microsporidian parasite</name>
    <name type="synonym">Nosema corneum</name>
    <dbReference type="NCBI Taxonomy" id="993615"/>
    <lineage>
        <taxon>Eukaryota</taxon>
        <taxon>Fungi</taxon>
        <taxon>Fungi incertae sedis</taxon>
        <taxon>Microsporidia</taxon>
        <taxon>Nosematidae</taxon>
        <taxon>Vittaforma</taxon>
    </lineage>
</organism>
<dbReference type="RefSeq" id="XP_007604751.1">
    <property type="nucleotide sequence ID" value="XM_007604689.1"/>
</dbReference>
<dbReference type="STRING" id="993615.L2GMZ4"/>
<name>L2GMZ4_VITCO</name>
<protein>
    <recommendedName>
        <fullName evidence="2">SCP domain-containing protein</fullName>
    </recommendedName>
</protein>
<evidence type="ECO:0000256" key="1">
    <source>
        <dbReference type="SAM" id="MobiDB-lite"/>
    </source>
</evidence>
<gene>
    <name evidence="3" type="ORF">VICG_01305</name>
</gene>
<dbReference type="PANTHER" id="PTHR31157:SF1">
    <property type="entry name" value="SCP DOMAIN-CONTAINING PROTEIN"/>
    <property type="match status" value="1"/>
</dbReference>
<feature type="domain" description="SCP" evidence="2">
    <location>
        <begin position="23"/>
        <end position="138"/>
    </location>
</feature>
<accession>L2GMZ4</accession>
<dbReference type="Pfam" id="PF00188">
    <property type="entry name" value="CAP"/>
    <property type="match status" value="1"/>
</dbReference>
<dbReference type="Proteomes" id="UP000011082">
    <property type="component" value="Unassembled WGS sequence"/>
</dbReference>
<dbReference type="OrthoDB" id="568194at2759"/>
<reference evidence="4" key="1">
    <citation type="submission" date="2011-05" db="EMBL/GenBank/DDBJ databases">
        <title>The genome sequence of Vittaforma corneae strain ATCC 50505.</title>
        <authorList>
            <consortium name="The Broad Institute Genome Sequencing Platform"/>
            <person name="Cuomo C."/>
            <person name="Didier E."/>
            <person name="Bowers L."/>
            <person name="Young S.K."/>
            <person name="Zeng Q."/>
            <person name="Gargeya S."/>
            <person name="Fitzgerald M."/>
            <person name="Haas B."/>
            <person name="Abouelleil A."/>
            <person name="Alvarado L."/>
            <person name="Arachchi H.M."/>
            <person name="Berlin A."/>
            <person name="Chapman S.B."/>
            <person name="Gearin G."/>
            <person name="Goldberg J."/>
            <person name="Griggs A."/>
            <person name="Gujja S."/>
            <person name="Hansen M."/>
            <person name="Heiman D."/>
            <person name="Howarth C."/>
            <person name="Larimer J."/>
            <person name="Lui A."/>
            <person name="MacDonald P.J.P."/>
            <person name="McCowen C."/>
            <person name="Montmayeur A."/>
            <person name="Murphy C."/>
            <person name="Neiman D."/>
            <person name="Pearson M."/>
            <person name="Priest M."/>
            <person name="Roberts A."/>
            <person name="Saif S."/>
            <person name="Shea T."/>
            <person name="Sisk P."/>
            <person name="Stolte C."/>
            <person name="Sykes S."/>
            <person name="Wortman J."/>
            <person name="Nusbaum C."/>
            <person name="Birren B."/>
        </authorList>
    </citation>
    <scope>NUCLEOTIDE SEQUENCE [LARGE SCALE GENOMIC DNA]</scope>
    <source>
        <strain evidence="4">ATCC 50505</strain>
    </source>
</reference>
<keyword evidence="4" id="KW-1185">Reference proteome</keyword>
<dbReference type="GeneID" id="19882016"/>
<dbReference type="SUPFAM" id="SSF55797">
    <property type="entry name" value="PR-1-like"/>
    <property type="match status" value="1"/>
</dbReference>
<dbReference type="CDD" id="cd05379">
    <property type="entry name" value="CAP_bacterial"/>
    <property type="match status" value="1"/>
</dbReference>
<dbReference type="InParanoid" id="L2GMZ4"/>
<evidence type="ECO:0000313" key="3">
    <source>
        <dbReference type="EMBL" id="ELA41672.1"/>
    </source>
</evidence>
<dbReference type="EMBL" id="JH370140">
    <property type="protein sequence ID" value="ELA41672.1"/>
    <property type="molecule type" value="Genomic_DNA"/>
</dbReference>
<dbReference type="AlphaFoldDB" id="L2GMZ4"/>
<dbReference type="VEuPathDB" id="MicrosporidiaDB:VICG_01305"/>